<evidence type="ECO:0000313" key="3">
    <source>
        <dbReference type="EMBL" id="KKP45465.1"/>
    </source>
</evidence>
<evidence type="ECO:0000313" key="4">
    <source>
        <dbReference type="Proteomes" id="UP000034778"/>
    </source>
</evidence>
<accession>A0A0G0C2R0</accession>
<protein>
    <submittedName>
        <fullName evidence="3">Glycosyl transferase GT2 family</fullName>
    </submittedName>
</protein>
<dbReference type="GO" id="GO:0016740">
    <property type="term" value="F:transferase activity"/>
    <property type="evidence" value="ECO:0007669"/>
    <property type="project" value="UniProtKB-KW"/>
</dbReference>
<dbReference type="EMBL" id="LBOW01000001">
    <property type="protein sequence ID" value="KKP45465.1"/>
    <property type="molecule type" value="Genomic_DNA"/>
</dbReference>
<keyword evidence="3" id="KW-0808">Transferase</keyword>
<sequence>MTKGNEPKISIITPTLNSSRTIKLYFEAIKMQKYNGSVEVLIIDGGSMDDTLDFAKKYNNKIFFNKLKTAESGKALGVKKSTGSICAFIDSDNILPDKDWLRKMILPFMIDSQIMATEPIKFTYRVKDHWLTRYFALIGMGDPINLFIGNYDKYSYITNKWTNLKLKEENKNGYRKVKLENRIPTIGANGFLIKKEALTSYELGDYLFDVDLLETLTKRSPIFISKVDVGIVHLFSGDISTFIRKQRRRIRDYLYHYYYKNSKKTENSLESPFIFWGIVKFIASCISVFPLIFQLFVGFTRKRDVVWLFHIPACYITLFVYTYETVRSLFIKEEYSRVNWKQ</sequence>
<dbReference type="InterPro" id="IPR029044">
    <property type="entry name" value="Nucleotide-diphossugar_trans"/>
</dbReference>
<dbReference type="Pfam" id="PF00535">
    <property type="entry name" value="Glycos_transf_2"/>
    <property type="match status" value="1"/>
</dbReference>
<organism evidence="3 4">
    <name type="scientific">Candidatus Woesebacteria bacterium GW2011_GWB1_33_22</name>
    <dbReference type="NCBI Taxonomy" id="1618566"/>
    <lineage>
        <taxon>Bacteria</taxon>
        <taxon>Candidatus Woeseibacteriota</taxon>
    </lineage>
</organism>
<dbReference type="AlphaFoldDB" id="A0A0G0C2R0"/>
<keyword evidence="1" id="KW-0472">Membrane</keyword>
<feature type="domain" description="Glycosyltransferase 2-like" evidence="2">
    <location>
        <begin position="10"/>
        <end position="112"/>
    </location>
</feature>
<dbReference type="Gene3D" id="3.90.550.10">
    <property type="entry name" value="Spore Coat Polysaccharide Biosynthesis Protein SpsA, Chain A"/>
    <property type="match status" value="1"/>
</dbReference>
<dbReference type="InterPro" id="IPR001173">
    <property type="entry name" value="Glyco_trans_2-like"/>
</dbReference>
<dbReference type="Proteomes" id="UP000034778">
    <property type="component" value="Unassembled WGS sequence"/>
</dbReference>
<proteinExistence type="predicted"/>
<feature type="transmembrane region" description="Helical" evidence="1">
    <location>
        <begin position="305"/>
        <end position="323"/>
    </location>
</feature>
<comment type="caution">
    <text evidence="3">The sequence shown here is derived from an EMBL/GenBank/DDBJ whole genome shotgun (WGS) entry which is preliminary data.</text>
</comment>
<name>A0A0G0C2R0_9BACT</name>
<evidence type="ECO:0000259" key="2">
    <source>
        <dbReference type="Pfam" id="PF00535"/>
    </source>
</evidence>
<gene>
    <name evidence="3" type="ORF">UR35_C0001G0062</name>
</gene>
<keyword evidence="1" id="KW-0812">Transmembrane</keyword>
<dbReference type="SUPFAM" id="SSF53448">
    <property type="entry name" value="Nucleotide-diphospho-sugar transferases"/>
    <property type="match status" value="1"/>
</dbReference>
<evidence type="ECO:0000256" key="1">
    <source>
        <dbReference type="SAM" id="Phobius"/>
    </source>
</evidence>
<reference evidence="3 4" key="1">
    <citation type="journal article" date="2015" name="Nature">
        <title>rRNA introns, odd ribosomes, and small enigmatic genomes across a large radiation of phyla.</title>
        <authorList>
            <person name="Brown C.T."/>
            <person name="Hug L.A."/>
            <person name="Thomas B.C."/>
            <person name="Sharon I."/>
            <person name="Castelle C.J."/>
            <person name="Singh A."/>
            <person name="Wilkins M.J."/>
            <person name="Williams K.H."/>
            <person name="Banfield J.F."/>
        </authorList>
    </citation>
    <scope>NUCLEOTIDE SEQUENCE [LARGE SCALE GENOMIC DNA]</scope>
</reference>
<feature type="transmembrane region" description="Helical" evidence="1">
    <location>
        <begin position="273"/>
        <end position="293"/>
    </location>
</feature>
<keyword evidence="1" id="KW-1133">Transmembrane helix</keyword>
<dbReference type="STRING" id="1618566.UR35_C0001G0062"/>
<dbReference type="PANTHER" id="PTHR22916">
    <property type="entry name" value="GLYCOSYLTRANSFERASE"/>
    <property type="match status" value="1"/>
</dbReference>
<dbReference type="CDD" id="cd00761">
    <property type="entry name" value="Glyco_tranf_GTA_type"/>
    <property type="match status" value="1"/>
</dbReference>